<feature type="region of interest" description="Disordered" evidence="1">
    <location>
        <begin position="1"/>
        <end position="82"/>
    </location>
</feature>
<keyword evidence="3" id="KW-1185">Reference proteome</keyword>
<feature type="compositionally biased region" description="Polar residues" evidence="1">
    <location>
        <begin position="52"/>
        <end position="82"/>
    </location>
</feature>
<dbReference type="AlphaFoldDB" id="A0A8H4L167"/>
<dbReference type="OrthoDB" id="5095531at2759"/>
<evidence type="ECO:0000313" key="2">
    <source>
        <dbReference type="EMBL" id="KAF4459777.1"/>
    </source>
</evidence>
<proteinExistence type="predicted"/>
<name>A0A8H4L167_9HYPO</name>
<accession>A0A8H4L167</accession>
<evidence type="ECO:0000256" key="1">
    <source>
        <dbReference type="SAM" id="MobiDB-lite"/>
    </source>
</evidence>
<dbReference type="EMBL" id="JAADYS010002089">
    <property type="protein sequence ID" value="KAF4459777.1"/>
    <property type="molecule type" value="Genomic_DNA"/>
</dbReference>
<reference evidence="2 3" key="1">
    <citation type="submission" date="2020-01" db="EMBL/GenBank/DDBJ databases">
        <title>Identification and distribution of gene clusters putatively required for synthesis of sphingolipid metabolism inhibitors in phylogenetically diverse species of the filamentous fungus Fusarium.</title>
        <authorList>
            <person name="Kim H.-S."/>
            <person name="Busman M."/>
            <person name="Brown D.W."/>
            <person name="Divon H."/>
            <person name="Uhlig S."/>
            <person name="Proctor R.H."/>
        </authorList>
    </citation>
    <scope>NUCLEOTIDE SEQUENCE [LARGE SCALE GENOMIC DNA]</scope>
    <source>
        <strain evidence="2 3">NRRL 20459</strain>
    </source>
</reference>
<dbReference type="Proteomes" id="UP000554235">
    <property type="component" value="Unassembled WGS sequence"/>
</dbReference>
<feature type="compositionally biased region" description="Polar residues" evidence="1">
    <location>
        <begin position="23"/>
        <end position="40"/>
    </location>
</feature>
<comment type="caution">
    <text evidence="2">The sequence shown here is derived from an EMBL/GenBank/DDBJ whole genome shotgun (WGS) entry which is preliminary data.</text>
</comment>
<feature type="compositionally biased region" description="Basic and acidic residues" evidence="1">
    <location>
        <begin position="1"/>
        <end position="11"/>
    </location>
</feature>
<gene>
    <name evidence="2" type="ORF">FALBO_13451</name>
</gene>
<sequence>MASLFRRKDMDPSGNCFPPDNAAGSSGSSLTSKGNVTEPQHNGRKRRLILNVASTAEQTTPATESRQGPSRPSEVTGSSSSLGQLGINLTIHESVKHFSQADRDSQCSQADKLYRVAKYLKLNLTDLRLDPESFLPTWNGRDDDLKRLDAQGKLKGLLTEPVLPPSAKRARTGNAGSDMWKTPLTPRVRAELEGAIMSVWPRASVWHPLHNYLSVKATPGMYPTVEDSRLFLISVQDFIVQTRMALRPYNTCSRYWTLNMIIRLMLTAAGISHRDDEFPDYEDQWDYCQQRFNDIGEETGRAIEAIYALRNVRAGLEIARPMIAILRESPLIVNQQKLYEQAEKELDDLKRLQ</sequence>
<evidence type="ECO:0000313" key="3">
    <source>
        <dbReference type="Proteomes" id="UP000554235"/>
    </source>
</evidence>
<organism evidence="2 3">
    <name type="scientific">Fusarium albosuccineum</name>
    <dbReference type="NCBI Taxonomy" id="1237068"/>
    <lineage>
        <taxon>Eukaryota</taxon>
        <taxon>Fungi</taxon>
        <taxon>Dikarya</taxon>
        <taxon>Ascomycota</taxon>
        <taxon>Pezizomycotina</taxon>
        <taxon>Sordariomycetes</taxon>
        <taxon>Hypocreomycetidae</taxon>
        <taxon>Hypocreales</taxon>
        <taxon>Nectriaceae</taxon>
        <taxon>Fusarium</taxon>
        <taxon>Fusarium decemcellulare species complex</taxon>
    </lineage>
</organism>
<protein>
    <submittedName>
        <fullName evidence="2">Polyketide synthase</fullName>
    </submittedName>
</protein>